<name>A0ABU1DF34_9HYPH</name>
<sequence>MAVRLDARSSLSKAEEARVLVAFVRHAKSSLSEILSGQQVLCALIVVPTAKFDPEKPCGVSWWRGGRAAIGDVKLAP</sequence>
<evidence type="ECO:0000313" key="2">
    <source>
        <dbReference type="Proteomes" id="UP001181622"/>
    </source>
</evidence>
<comment type="caution">
    <text evidence="1">The sequence shown here is derived from an EMBL/GenBank/DDBJ whole genome shotgun (WGS) entry which is preliminary data.</text>
</comment>
<dbReference type="Proteomes" id="UP001181622">
    <property type="component" value="Unassembled WGS sequence"/>
</dbReference>
<reference evidence="1" key="1">
    <citation type="submission" date="2020-10" db="EMBL/GenBank/DDBJ databases">
        <authorList>
            <person name="Abbas A."/>
            <person name="Razzaq R."/>
            <person name="Waqas M."/>
            <person name="Abbas N."/>
            <person name="Nielsen T.K."/>
            <person name="Hansen L.H."/>
            <person name="Hussain S."/>
            <person name="Shahid M."/>
        </authorList>
    </citation>
    <scope>NUCLEOTIDE SEQUENCE</scope>
    <source>
        <strain evidence="1">S14</strain>
    </source>
</reference>
<protein>
    <submittedName>
        <fullName evidence="1">Uncharacterized protein</fullName>
    </submittedName>
</protein>
<dbReference type="EMBL" id="JADBEO010000015">
    <property type="protein sequence ID" value="MDR4306743.1"/>
    <property type="molecule type" value="Genomic_DNA"/>
</dbReference>
<proteinExistence type="predicted"/>
<gene>
    <name evidence="1" type="ORF">IHQ68_08940</name>
</gene>
<evidence type="ECO:0000313" key="1">
    <source>
        <dbReference type="EMBL" id="MDR4306743.1"/>
    </source>
</evidence>
<accession>A0ABU1DF34</accession>
<organism evidence="1 2">
    <name type="scientific">Chelatococcus sambhunathii</name>
    <dbReference type="NCBI Taxonomy" id="363953"/>
    <lineage>
        <taxon>Bacteria</taxon>
        <taxon>Pseudomonadati</taxon>
        <taxon>Pseudomonadota</taxon>
        <taxon>Alphaproteobacteria</taxon>
        <taxon>Hyphomicrobiales</taxon>
        <taxon>Chelatococcaceae</taxon>
        <taxon>Chelatococcus</taxon>
    </lineage>
</organism>
<keyword evidence="2" id="KW-1185">Reference proteome</keyword>
<dbReference type="RefSeq" id="WP_309390904.1">
    <property type="nucleotide sequence ID" value="NZ_JADBEO010000015.1"/>
</dbReference>